<dbReference type="Proteomes" id="UP001500301">
    <property type="component" value="Unassembled WGS sequence"/>
</dbReference>
<organism evidence="1 2">
    <name type="scientific">Nocardioides daeguensis</name>
    <dbReference type="NCBI Taxonomy" id="908359"/>
    <lineage>
        <taxon>Bacteria</taxon>
        <taxon>Bacillati</taxon>
        <taxon>Actinomycetota</taxon>
        <taxon>Actinomycetes</taxon>
        <taxon>Propionibacteriales</taxon>
        <taxon>Nocardioidaceae</taxon>
        <taxon>Nocardioides</taxon>
    </lineage>
</organism>
<comment type="caution">
    <text evidence="1">The sequence shown here is derived from an EMBL/GenBank/DDBJ whole genome shotgun (WGS) entry which is preliminary data.</text>
</comment>
<evidence type="ECO:0000313" key="2">
    <source>
        <dbReference type="Proteomes" id="UP001500301"/>
    </source>
</evidence>
<proteinExistence type="predicted"/>
<reference evidence="2" key="1">
    <citation type="journal article" date="2019" name="Int. J. Syst. Evol. Microbiol.">
        <title>The Global Catalogue of Microorganisms (GCM) 10K type strain sequencing project: providing services to taxonomists for standard genome sequencing and annotation.</title>
        <authorList>
            <consortium name="The Broad Institute Genomics Platform"/>
            <consortium name="The Broad Institute Genome Sequencing Center for Infectious Disease"/>
            <person name="Wu L."/>
            <person name="Ma J."/>
        </authorList>
    </citation>
    <scope>NUCLEOTIDE SEQUENCE [LARGE SCALE GENOMIC DNA]</scope>
    <source>
        <strain evidence="2">JCM 17460</strain>
    </source>
</reference>
<accession>A0ABP6UZ23</accession>
<evidence type="ECO:0008006" key="3">
    <source>
        <dbReference type="Google" id="ProtNLM"/>
    </source>
</evidence>
<dbReference type="EMBL" id="BAABBB010000004">
    <property type="protein sequence ID" value="GAA3523268.1"/>
    <property type="molecule type" value="Genomic_DNA"/>
</dbReference>
<evidence type="ECO:0000313" key="1">
    <source>
        <dbReference type="EMBL" id="GAA3523268.1"/>
    </source>
</evidence>
<gene>
    <name evidence="1" type="ORF">GCM10022263_09470</name>
</gene>
<dbReference type="RefSeq" id="WP_218232756.1">
    <property type="nucleotide sequence ID" value="NZ_BAABBB010000004.1"/>
</dbReference>
<protein>
    <recommendedName>
        <fullName evidence="3">AbiEi antitoxin C-terminal domain-containing protein</fullName>
    </recommendedName>
</protein>
<keyword evidence="2" id="KW-1185">Reference proteome</keyword>
<name>A0ABP6UZ23_9ACTN</name>
<sequence length="320" mass="35081">MVARFDLDEPGIAHLLEYVQSGVVARFQLVAAGASDSDIDRMIRRRELTRARPGVYVAHSGALARAQREWVAVLAAWPAALADAAALAWETSAPITVVVEHGRKVTVPAGVRIRQVRHLPERLHPGAEPPRLRVEHAVIDAMSRLIASGDLAEAYALLGRACFARRTTPDAIATVLRSRARVAGRRVIVTMIEDLRTGACSVLERGYLHLVERAHGLPRARRQAASTATGRRTEQDARYEPFGLVVEMDGRSTHDTAAAYDADAIRDLAEKAHGDAETVRVTYGMVFRTPCRTAAQIATILRRRGWTGSAHRCPRCTAER</sequence>